<keyword evidence="9" id="KW-0391">Immunity</keyword>
<dbReference type="GO" id="GO:0060335">
    <property type="term" value="P:positive regulation of type II interferon-mediated signaling pathway"/>
    <property type="evidence" value="ECO:0007669"/>
    <property type="project" value="Ensembl"/>
</dbReference>
<evidence type="ECO:0000256" key="3">
    <source>
        <dbReference type="ARBA" id="ARBA00022490"/>
    </source>
</evidence>
<dbReference type="SMART" id="SM00368">
    <property type="entry name" value="LRR_RI"/>
    <property type="match status" value="14"/>
</dbReference>
<reference evidence="15" key="1">
    <citation type="submission" date="2025-08" db="UniProtKB">
        <authorList>
            <consortium name="Ensembl"/>
        </authorList>
    </citation>
    <scope>IDENTIFICATION</scope>
</reference>
<reference evidence="15" key="2">
    <citation type="submission" date="2025-09" db="UniProtKB">
        <authorList>
            <consortium name="Ensembl"/>
        </authorList>
    </citation>
    <scope>IDENTIFICATION</scope>
</reference>
<dbReference type="GO" id="GO:0045348">
    <property type="term" value="P:positive regulation of MHC class II biosynthetic process"/>
    <property type="evidence" value="ECO:0007669"/>
    <property type="project" value="TreeGrafter"/>
</dbReference>
<evidence type="ECO:0000259" key="14">
    <source>
        <dbReference type="PROSITE" id="PS50837"/>
    </source>
</evidence>
<proteinExistence type="inferred from homology"/>
<dbReference type="GO" id="GO:0005524">
    <property type="term" value="F:ATP binding"/>
    <property type="evidence" value="ECO:0007669"/>
    <property type="project" value="UniProtKB-KW"/>
</dbReference>
<dbReference type="Gene3D" id="3.40.50.300">
    <property type="entry name" value="P-loop containing nucleotide triphosphate hydrolases"/>
    <property type="match status" value="1"/>
</dbReference>
<dbReference type="GO" id="GO:0060340">
    <property type="term" value="P:positive regulation of type I interferon-mediated signaling pathway"/>
    <property type="evidence" value="ECO:0007669"/>
    <property type="project" value="Ensembl"/>
</dbReference>
<keyword evidence="8" id="KW-0067">ATP-binding</keyword>
<dbReference type="InterPro" id="IPR032675">
    <property type="entry name" value="LRR_dom_sf"/>
</dbReference>
<dbReference type="Pfam" id="PF05729">
    <property type="entry name" value="NACHT"/>
    <property type="match status" value="1"/>
</dbReference>
<dbReference type="GO" id="GO:0051607">
    <property type="term" value="P:defense response to virus"/>
    <property type="evidence" value="ECO:0007669"/>
    <property type="project" value="Ensembl"/>
</dbReference>
<dbReference type="InterPro" id="IPR001611">
    <property type="entry name" value="Leu-rich_rpt"/>
</dbReference>
<comment type="function">
    <text evidence="10">Probable regulator of the NF-kappa-B and type I interferon signaling pathways. May also regulate the type II interferon signaling pathway. Plays a role in homeostatic control of innate immunity and in antiviral defense mechanisms.</text>
</comment>
<dbReference type="SUPFAM" id="SSF52047">
    <property type="entry name" value="RNI-like"/>
    <property type="match status" value="3"/>
</dbReference>
<keyword evidence="3" id="KW-0963">Cytoplasm</keyword>
<dbReference type="GO" id="GO:0060339">
    <property type="term" value="P:negative regulation of type I interferon-mediated signaling pathway"/>
    <property type="evidence" value="ECO:0007669"/>
    <property type="project" value="Ensembl"/>
</dbReference>
<evidence type="ECO:0000256" key="5">
    <source>
        <dbReference type="ARBA" id="ARBA00022614"/>
    </source>
</evidence>
<organism evidence="15 16">
    <name type="scientific">Jaculus jaculus</name>
    <name type="common">Lesser Egyptian jerboa</name>
    <dbReference type="NCBI Taxonomy" id="51337"/>
    <lineage>
        <taxon>Eukaryota</taxon>
        <taxon>Metazoa</taxon>
        <taxon>Chordata</taxon>
        <taxon>Craniata</taxon>
        <taxon>Vertebrata</taxon>
        <taxon>Euteleostomi</taxon>
        <taxon>Mammalia</taxon>
        <taxon>Eutheria</taxon>
        <taxon>Euarchontoglires</taxon>
        <taxon>Glires</taxon>
        <taxon>Rodentia</taxon>
        <taxon>Myomorpha</taxon>
        <taxon>Dipodoidea</taxon>
        <taxon>Dipodidae</taxon>
        <taxon>Dipodinae</taxon>
        <taxon>Jaculus</taxon>
    </lineage>
</organism>
<keyword evidence="6" id="KW-0677">Repeat</keyword>
<dbReference type="Proteomes" id="UP000694385">
    <property type="component" value="Unassembled WGS sequence"/>
</dbReference>
<evidence type="ECO:0000256" key="2">
    <source>
        <dbReference type="ARBA" id="ARBA00008665"/>
    </source>
</evidence>
<feature type="domain" description="NACHT" evidence="14">
    <location>
        <begin position="207"/>
        <end position="340"/>
    </location>
</feature>
<dbReference type="GO" id="GO:0045345">
    <property type="term" value="P:positive regulation of MHC class I biosynthetic process"/>
    <property type="evidence" value="ECO:0007669"/>
    <property type="project" value="Ensembl"/>
</dbReference>
<keyword evidence="16" id="KW-1185">Reference proteome</keyword>
<dbReference type="GO" id="GO:0005634">
    <property type="term" value="C:nucleus"/>
    <property type="evidence" value="ECO:0007669"/>
    <property type="project" value="Ensembl"/>
</dbReference>
<evidence type="ECO:0000256" key="11">
    <source>
        <dbReference type="ARBA" id="ARBA00065834"/>
    </source>
</evidence>
<comment type="subunit">
    <text evidence="11">Interacts with CHUK and IKBKB; prevents CHUK and IKBKB phosphorylation and inhibits their kinase activity. Interacts with RIGI and IFIH1; blocks the interaction of MAVS to RIGI.</text>
</comment>
<evidence type="ECO:0000256" key="1">
    <source>
        <dbReference type="ARBA" id="ARBA00004496"/>
    </source>
</evidence>
<protein>
    <recommendedName>
        <fullName evidence="12">Protein NLRC5</fullName>
    </recommendedName>
</protein>
<dbReference type="GO" id="GO:0000978">
    <property type="term" value="F:RNA polymerase II cis-regulatory region sequence-specific DNA binding"/>
    <property type="evidence" value="ECO:0007669"/>
    <property type="project" value="Ensembl"/>
</dbReference>
<dbReference type="Pfam" id="PF17776">
    <property type="entry name" value="NLRC4_HD2"/>
    <property type="match status" value="1"/>
</dbReference>
<dbReference type="PANTHER" id="PTHR47189">
    <property type="entry name" value="MHC CLASS II TRANSACTIVATOR"/>
    <property type="match status" value="1"/>
</dbReference>
<dbReference type="GO" id="GO:0045944">
    <property type="term" value="P:positive regulation of transcription by RNA polymerase II"/>
    <property type="evidence" value="ECO:0007669"/>
    <property type="project" value="Ensembl"/>
</dbReference>
<name>A0A8C5K6K7_JACJA</name>
<evidence type="ECO:0000256" key="12">
    <source>
        <dbReference type="ARBA" id="ARBA00069671"/>
    </source>
</evidence>
<dbReference type="FunFam" id="3.80.10.10:FF:000255">
    <property type="entry name" value="NLR family CARD domain containing 5"/>
    <property type="match status" value="1"/>
</dbReference>
<evidence type="ECO:0000256" key="8">
    <source>
        <dbReference type="ARBA" id="ARBA00022840"/>
    </source>
</evidence>
<evidence type="ECO:0000256" key="7">
    <source>
        <dbReference type="ARBA" id="ARBA00022741"/>
    </source>
</evidence>
<sequence length="1812" mass="199955">MDPVSVQLSSKNLWAWLVRLVSQHPEWLSTKMRFFLPTMGMGSSDETPDPDWQLRQLHAQGQATWQSFIYGLCMELEVPLHLEVPLLSIWGQDDGKARPGGMQGNQHSPMPNRASRPHQSCGTSPRRKQCRKQQLELVKKYLQLLKTFTQQHFASQLAHVPPILQWSRASTPLDAQEEAGENDLGLDDDIDVSIQDLFNFKTHKEPRVTVLLGKAGMGKTTLAHWLRQKWASGQLDHFQALFLFEFRHLNLITCFLTLSQLLFDLYLSPESEPDAVFQYLEENARQVLLIFDGLDEALHLHSNKKPVAADGARSALTLFSDLCRGTLLPGCWVMATSRPGKLPTCVPTEAALVYMWGFDGLRVEKYMSYFFKDLLSQEVALAEMRTNRRLRGMCAVPELCRVACLCLHHLLPGSPPGQSEALLPTVTQLYLQMLLSLGAHGTLSYPSLLGLGKVALEGLDTGKVIFSAEDIPPSVMAFGAVHSLLTSFSICTKPGVQETGYAFSHFSLQEFLAALHLMASDRTNTDKLTCHVTLNSHWVLRTQTRHGLSDHLPTFLAGLASHACRPFLSHLAQRDEAWVGTRQAAVVQVLRKLATRKFTGPKVVELCHCVAETQEPELARLTAQNLPFQLSFHNFPLTHADLATLVSILEHRAMPIQLDFDGCPLEPNCPEALMGCGQVKNLSFKSRKCGDAFAEALSRSLPTMGSLQVLGLTGSQVTARGIGHLMQVLPLCSQLEEVGFQDNQLKDSEVLKVIKLLSCLPRLQKLDLSRNNFSTSTLLCLVKAAVTCPAVRKLHVRESDLVFLLSPLPETATERHGSTFPSEFLCSPPHPRLQKCHLRVHDVEALIELLQEGPRLEEVDLSENYLEDEGCRLLAEAAQQLRITRKLDLSHNELSDSGVIYVLRAMSMCQTLTELRISLLSNTVVLMFAQEPGGQEGSGERAAMRNSLAPPVASEPPLGPRRIRLAHCGFRAKHIEKLCKALGAGCLLSSGHLDLSDNALSDEGLTLLAQRLPGLGPLQSLNLSKNGLTLNAVFTLAQSMSALKWLFHLDISLESELVFLRGEKATLSSLHISCSDPCPHTCLRECQLEPSSLARLCAALEDCPGPLKVQLSCKTLSDEGLETLLRSLPRLPQLSLLQLSHTDLSLRSPLLLADIFGLCPRIRKVALSSLHHVALHFGSSKEQNGVCCGFTGCSLRQEHMKPLCHMLSQCEALRQLDLTDNLLGDDGLRYMLEYLPQLPIAGWLDLSHNRISLEGTLHLLETLPFCPHIRQALVNLGFKQHFRIRFSKQDEAGITLRLSECSFEPEHLPRLAAGLSQAQQLMELSLTQCHLDLQQLTVLLSLVRRQTGLLGLRVQEPWVGQVGVPALLEVCTHALGLIAELSISETQQQLWIQLEFPHHEENPEAVALRLAHCDLGTHHSLLVRQLMVTCNRLRQLSLSQMNLCNDDDTLISISGPGHACLILASCLVPSSFSHNQCDAENTELLVQALQGTCGLRRLHFSHFPLGGSTLAMLIQGLSHMTVLQCLCSGPLLFSLSLSHTQIGDTGAEHLAAILPEFPELRKIDLCVQAGGLWGNLTVTLSCSLSGNSIGLAGGVQLAKSLTLCRRLEEVMLGHNVLGDPTALELAQGLPPHLRVLRLLLPCPFHSLPSSHLGPKGALRLVQALEWCPNMEEIILAGNKLAGGVPHFCKGFRLLRQIDMVSCEIDDQAAKRLVASLILCPALEEILLSWNLLGDEAAAELAQVLPQMIQLKRVDLEKNRISAQGAWLLAQGLARGSCIQVIRLWNNPIPPSAAQCLQSQEPRLDFAFFDKHS</sequence>
<dbReference type="SMART" id="SM00367">
    <property type="entry name" value="LRR_CC"/>
    <property type="match status" value="7"/>
</dbReference>
<dbReference type="InterPro" id="IPR006553">
    <property type="entry name" value="Leu-rich_rpt_Cys-con_subtyp"/>
</dbReference>
<dbReference type="InterPro" id="IPR027417">
    <property type="entry name" value="P-loop_NTPase"/>
</dbReference>
<accession>A0A8C5K6K7</accession>
<evidence type="ECO:0000313" key="16">
    <source>
        <dbReference type="Proteomes" id="UP000694385"/>
    </source>
</evidence>
<dbReference type="Gene3D" id="3.80.10.10">
    <property type="entry name" value="Ribonuclease Inhibitor"/>
    <property type="match status" value="6"/>
</dbReference>
<dbReference type="SUPFAM" id="SSF52540">
    <property type="entry name" value="P-loop containing nucleoside triphosphate hydrolases"/>
    <property type="match status" value="1"/>
</dbReference>
<dbReference type="GO" id="GO:0009617">
    <property type="term" value="P:response to bacterium"/>
    <property type="evidence" value="ECO:0007669"/>
    <property type="project" value="Ensembl"/>
</dbReference>
<keyword evidence="4" id="KW-0399">Innate immunity</keyword>
<evidence type="ECO:0000313" key="15">
    <source>
        <dbReference type="Ensembl" id="ENSJJAP00000004247.1"/>
    </source>
</evidence>
<dbReference type="InterPro" id="IPR041210">
    <property type="entry name" value="NLRC5_atypical_Card"/>
</dbReference>
<feature type="region of interest" description="Disordered" evidence="13">
    <location>
        <begin position="95"/>
        <end position="128"/>
    </location>
</feature>
<dbReference type="Gene3D" id="1.10.533.20">
    <property type="match status" value="1"/>
</dbReference>
<dbReference type="InterPro" id="IPR041267">
    <property type="entry name" value="NLRP_HD2"/>
</dbReference>
<dbReference type="OMA" id="AQQDETW"/>
<evidence type="ECO:0000256" key="4">
    <source>
        <dbReference type="ARBA" id="ARBA00022588"/>
    </source>
</evidence>
<dbReference type="GO" id="GO:0005813">
    <property type="term" value="C:centrosome"/>
    <property type="evidence" value="ECO:0007669"/>
    <property type="project" value="Ensembl"/>
</dbReference>
<dbReference type="Ensembl" id="ENSJJAT00000009910.1">
    <property type="protein sequence ID" value="ENSJJAP00000004247.1"/>
    <property type="gene ID" value="ENSJJAG00000008348.1"/>
</dbReference>
<dbReference type="FunFam" id="3.40.50.300:FF:001114">
    <property type="entry name" value="NLR family CARD domain containing 5"/>
    <property type="match status" value="1"/>
</dbReference>
<dbReference type="PANTHER" id="PTHR47189:SF1">
    <property type="entry name" value="MHC CLASS II TRANSACTIVATOR"/>
    <property type="match status" value="1"/>
</dbReference>
<evidence type="ECO:0000256" key="10">
    <source>
        <dbReference type="ARBA" id="ARBA00058498"/>
    </source>
</evidence>
<dbReference type="GO" id="GO:0045087">
    <property type="term" value="P:innate immune response"/>
    <property type="evidence" value="ECO:0007669"/>
    <property type="project" value="UniProtKB-KW"/>
</dbReference>
<dbReference type="GeneTree" id="ENSGT00940000160652"/>
<evidence type="ECO:0000256" key="13">
    <source>
        <dbReference type="SAM" id="MobiDB-lite"/>
    </source>
</evidence>
<dbReference type="Pfam" id="PF18461">
    <property type="entry name" value="Atypical_Card"/>
    <property type="match status" value="1"/>
</dbReference>
<comment type="similarity">
    <text evidence="2">Belongs to the NLRP family.</text>
</comment>
<gene>
    <name evidence="15" type="primary">Nlrc5</name>
</gene>
<evidence type="ECO:0000256" key="6">
    <source>
        <dbReference type="ARBA" id="ARBA00022737"/>
    </source>
</evidence>
<keyword evidence="5" id="KW-0433">Leucine-rich repeat</keyword>
<dbReference type="FunFam" id="1.10.533.20:FF:000001">
    <property type="entry name" value="NLR family CARD domain containing 5"/>
    <property type="match status" value="1"/>
</dbReference>
<dbReference type="InterPro" id="IPR007111">
    <property type="entry name" value="NACHT_NTPase"/>
</dbReference>
<dbReference type="PROSITE" id="PS50837">
    <property type="entry name" value="NACHT"/>
    <property type="match status" value="1"/>
</dbReference>
<evidence type="ECO:0000256" key="9">
    <source>
        <dbReference type="ARBA" id="ARBA00022859"/>
    </source>
</evidence>
<dbReference type="Pfam" id="PF13516">
    <property type="entry name" value="LRR_6"/>
    <property type="match status" value="4"/>
</dbReference>
<comment type="subcellular location">
    <subcellularLocation>
        <location evidence="1">Cytoplasm</location>
    </subcellularLocation>
</comment>
<dbReference type="GO" id="GO:0005829">
    <property type="term" value="C:cytosol"/>
    <property type="evidence" value="ECO:0007669"/>
    <property type="project" value="Ensembl"/>
</dbReference>
<keyword evidence="7" id="KW-0547">Nucleotide-binding</keyword>